<evidence type="ECO:0000313" key="2">
    <source>
        <dbReference type="EMBL" id="JAR87435.1"/>
    </source>
</evidence>
<feature type="region of interest" description="Disordered" evidence="1">
    <location>
        <begin position="1"/>
        <end position="38"/>
    </location>
</feature>
<accession>A0A147BAN7</accession>
<organism evidence="2">
    <name type="scientific">Alectorobius mimon</name>
    <dbReference type="NCBI Taxonomy" id="360319"/>
    <lineage>
        <taxon>Eukaryota</taxon>
        <taxon>Metazoa</taxon>
        <taxon>Ecdysozoa</taxon>
        <taxon>Arthropoda</taxon>
        <taxon>Chelicerata</taxon>
        <taxon>Arachnida</taxon>
        <taxon>Acari</taxon>
        <taxon>Parasitiformes</taxon>
        <taxon>Ixodida</taxon>
        <taxon>Ixodoidea</taxon>
        <taxon>Argasidae</taxon>
        <taxon>Ornithodorinae</taxon>
        <taxon>Alectorobius</taxon>
    </lineage>
</organism>
<reference evidence="2" key="1">
    <citation type="submission" date="2016-03" db="EMBL/GenBank/DDBJ databases">
        <title>Gut transcriptome analysis on engorged females of Ornithodoros mimon (Acari: Argasidae) and phylogenetic inferences of soft ticks.</title>
        <authorList>
            <person name="Landulfo G.A."/>
            <person name="Giovanni D."/>
            <person name="Carvalho E."/>
            <person name="Junqueira-de-Azevedo I."/>
            <person name="Patane J."/>
            <person name="Mendoca R."/>
            <person name="Barros-Battesti D."/>
        </authorList>
    </citation>
    <scope>NUCLEOTIDE SEQUENCE</scope>
    <source>
        <strain evidence="2">Females</strain>
        <tissue evidence="2">Gut</tissue>
    </source>
</reference>
<sequence>ASAPNEHVGEHQVSRPQTDQVETARHSTKSANRTPQELQEIYSEGQRMVRESPVSLPYHNPPRLSFKEFLAMRRKKTLLPSSCSSGSPEKQATGDDEKAPQGSEPLLVKEQMVTSHLLGVTPQLSAGPLVISASQRTCGLMERFSKYGIEEKKNSAFVACHHRT</sequence>
<dbReference type="AlphaFoldDB" id="A0A147BAN7"/>
<proteinExistence type="predicted"/>
<feature type="region of interest" description="Disordered" evidence="1">
    <location>
        <begin position="78"/>
        <end position="103"/>
    </location>
</feature>
<protein>
    <submittedName>
        <fullName evidence="2">Claspin homolog</fullName>
    </submittedName>
</protein>
<feature type="non-terminal residue" evidence="2">
    <location>
        <position position="1"/>
    </location>
</feature>
<feature type="compositionally biased region" description="Polar residues" evidence="1">
    <location>
        <begin position="79"/>
        <end position="90"/>
    </location>
</feature>
<name>A0A147BAN7_9ACAR</name>
<evidence type="ECO:0000256" key="1">
    <source>
        <dbReference type="SAM" id="MobiDB-lite"/>
    </source>
</evidence>
<dbReference type="EMBL" id="GEIB01000440">
    <property type="protein sequence ID" value="JAR87435.1"/>
    <property type="molecule type" value="Transcribed_RNA"/>
</dbReference>
<feature type="non-terminal residue" evidence="2">
    <location>
        <position position="164"/>
    </location>
</feature>